<proteinExistence type="predicted"/>
<dbReference type="CDD" id="cd03426">
    <property type="entry name" value="NUDIX_CoAse_Nudt7"/>
    <property type="match status" value="1"/>
</dbReference>
<comment type="cofactor">
    <cofactor evidence="1">
        <name>Mn(2+)</name>
        <dbReference type="ChEBI" id="CHEBI:29035"/>
    </cofactor>
</comment>
<keyword evidence="3" id="KW-0479">Metal-binding</keyword>
<accession>W6JSM0</accession>
<evidence type="ECO:0000313" key="9">
    <source>
        <dbReference type="Proteomes" id="UP000035763"/>
    </source>
</evidence>
<name>W6JSM0_9MICO</name>
<organism evidence="8 9">
    <name type="scientific">Nostocoides australiense Ben110</name>
    <dbReference type="NCBI Taxonomy" id="1193182"/>
    <lineage>
        <taxon>Bacteria</taxon>
        <taxon>Bacillati</taxon>
        <taxon>Actinomycetota</taxon>
        <taxon>Actinomycetes</taxon>
        <taxon>Micrococcales</taxon>
        <taxon>Intrasporangiaceae</taxon>
        <taxon>Nostocoides</taxon>
    </lineage>
</organism>
<evidence type="ECO:0000256" key="5">
    <source>
        <dbReference type="ARBA" id="ARBA00022842"/>
    </source>
</evidence>
<evidence type="ECO:0000256" key="3">
    <source>
        <dbReference type="ARBA" id="ARBA00022723"/>
    </source>
</evidence>
<dbReference type="InterPro" id="IPR000086">
    <property type="entry name" value="NUDIX_hydrolase_dom"/>
</dbReference>
<comment type="caution">
    <text evidence="8">The sequence shown here is derived from an EMBL/GenBank/DDBJ whole genome shotgun (WGS) entry which is preliminary data.</text>
</comment>
<comment type="cofactor">
    <cofactor evidence="2">
        <name>Mg(2+)</name>
        <dbReference type="ChEBI" id="CHEBI:18420"/>
    </cofactor>
</comment>
<keyword evidence="4" id="KW-0378">Hydrolase</keyword>
<dbReference type="GO" id="GO:0010945">
    <property type="term" value="F:coenzyme A diphosphatase activity"/>
    <property type="evidence" value="ECO:0007669"/>
    <property type="project" value="InterPro"/>
</dbReference>
<dbReference type="Pfam" id="PF00293">
    <property type="entry name" value="NUDIX"/>
    <property type="match status" value="1"/>
</dbReference>
<gene>
    <name evidence="8" type="ORF">BN11_1230016</name>
</gene>
<dbReference type="PROSITE" id="PS51462">
    <property type="entry name" value="NUDIX"/>
    <property type="match status" value="1"/>
</dbReference>
<dbReference type="InterPro" id="IPR045121">
    <property type="entry name" value="CoAse"/>
</dbReference>
<evidence type="ECO:0000256" key="6">
    <source>
        <dbReference type="ARBA" id="ARBA00023211"/>
    </source>
</evidence>
<dbReference type="SUPFAM" id="SSF55811">
    <property type="entry name" value="Nudix"/>
    <property type="match status" value="1"/>
</dbReference>
<evidence type="ECO:0000256" key="2">
    <source>
        <dbReference type="ARBA" id="ARBA00001946"/>
    </source>
</evidence>
<dbReference type="Proteomes" id="UP000035763">
    <property type="component" value="Unassembled WGS sequence"/>
</dbReference>
<protein>
    <recommendedName>
        <fullName evidence="7">Nudix hydrolase domain-containing protein</fullName>
    </recommendedName>
</protein>
<reference evidence="8 9" key="1">
    <citation type="journal article" date="2013" name="ISME J.">
        <title>A metabolic model for members of the genus Tetrasphaera involved in enhanced biological phosphorus removal.</title>
        <authorList>
            <person name="Kristiansen R."/>
            <person name="Nguyen H.T.T."/>
            <person name="Saunders A.M."/>
            <person name="Nielsen J.L."/>
            <person name="Wimmer R."/>
            <person name="Le V.Q."/>
            <person name="McIlroy S.J."/>
            <person name="Petrovski S."/>
            <person name="Seviour R.J."/>
            <person name="Calteau A."/>
            <person name="Nielsen K.L."/>
            <person name="Nielsen P.H."/>
        </authorList>
    </citation>
    <scope>NUCLEOTIDE SEQUENCE [LARGE SCALE GENOMIC DNA]</scope>
    <source>
        <strain evidence="8 9">Ben110</strain>
    </source>
</reference>
<dbReference type="InterPro" id="IPR015797">
    <property type="entry name" value="NUDIX_hydrolase-like_dom_sf"/>
</dbReference>
<dbReference type="Gene3D" id="3.90.79.10">
    <property type="entry name" value="Nucleoside Triphosphate Pyrophosphohydrolase"/>
    <property type="match status" value="1"/>
</dbReference>
<dbReference type="PANTHER" id="PTHR12992:SF11">
    <property type="entry name" value="MITOCHONDRIAL COENZYME A DIPHOSPHATASE NUDT8"/>
    <property type="match status" value="1"/>
</dbReference>
<dbReference type="RefSeq" id="WP_235435428.1">
    <property type="nucleotide sequence ID" value="NZ_HG764815.1"/>
</dbReference>
<evidence type="ECO:0000256" key="1">
    <source>
        <dbReference type="ARBA" id="ARBA00001936"/>
    </source>
</evidence>
<evidence type="ECO:0000256" key="4">
    <source>
        <dbReference type="ARBA" id="ARBA00022801"/>
    </source>
</evidence>
<feature type="domain" description="Nudix hydrolase" evidence="7">
    <location>
        <begin position="32"/>
        <end position="173"/>
    </location>
</feature>
<sequence length="214" mass="23500">MSEAPAWLRGIPQRVAELDPAYFRDFTPPPDATRRSAVLMLFGPDPDGGEDVLLTQRGTNLRSHAGQVSFPGGRVDPQDAGAVGAALREAEEEVGLDRAGVEVIDTLPPLYLSPSANVVTPILGWWHSPSEVWAASEIEVERVVRVKVEDLVNPANRFLVDTPVGYVSPGWELHGLFVWGFTAKLLDVTLQLAGLMEPWDEAVRRPLPPHLWRS</sequence>
<dbReference type="PANTHER" id="PTHR12992">
    <property type="entry name" value="NUDIX HYDROLASE"/>
    <property type="match status" value="1"/>
</dbReference>
<dbReference type="GO" id="GO:0046872">
    <property type="term" value="F:metal ion binding"/>
    <property type="evidence" value="ECO:0007669"/>
    <property type="project" value="UniProtKB-KW"/>
</dbReference>
<dbReference type="EMBL" id="CAJA01000028">
    <property type="protein sequence ID" value="CCH71978.1"/>
    <property type="molecule type" value="Genomic_DNA"/>
</dbReference>
<keyword evidence="5" id="KW-0460">Magnesium</keyword>
<dbReference type="STRING" id="1193182.BN11_1230016"/>
<keyword evidence="9" id="KW-1185">Reference proteome</keyword>
<evidence type="ECO:0000259" key="7">
    <source>
        <dbReference type="PROSITE" id="PS51462"/>
    </source>
</evidence>
<dbReference type="AlphaFoldDB" id="W6JSM0"/>
<keyword evidence="6" id="KW-0464">Manganese</keyword>
<evidence type="ECO:0000313" key="8">
    <source>
        <dbReference type="EMBL" id="CCH71978.1"/>
    </source>
</evidence>